<dbReference type="InterPro" id="IPR004752">
    <property type="entry name" value="AmpG_permease/AT-1"/>
</dbReference>
<feature type="transmembrane region" description="Helical" evidence="6">
    <location>
        <begin position="93"/>
        <end position="112"/>
    </location>
</feature>
<comment type="caution">
    <text evidence="8">The sequence shown here is derived from an EMBL/GenBank/DDBJ whole genome shotgun (WGS) entry which is preliminary data.</text>
</comment>
<evidence type="ECO:0000256" key="6">
    <source>
        <dbReference type="SAM" id="Phobius"/>
    </source>
</evidence>
<accession>S3BDQ8</accession>
<evidence type="ECO:0000256" key="2">
    <source>
        <dbReference type="ARBA" id="ARBA00022448"/>
    </source>
</evidence>
<dbReference type="PANTHER" id="PTHR12778">
    <property type="entry name" value="SOLUTE CARRIER FAMILY 33 ACETYL-COA TRANSPORTER -RELATED"/>
    <property type="match status" value="1"/>
</dbReference>
<dbReference type="PANTHER" id="PTHR12778:SF10">
    <property type="entry name" value="MAJOR FACILITATOR SUPERFAMILY DOMAIN-CONTAINING PROTEIN 3"/>
    <property type="match status" value="1"/>
</dbReference>
<dbReference type="GeneID" id="64062331"/>
<reference evidence="8 9" key="1">
    <citation type="submission" date="2013-04" db="EMBL/GenBank/DDBJ databases">
        <title>The Genome Sequence of Sutterella wadsworthensis HGA0223.</title>
        <authorList>
            <consortium name="The Broad Institute Genomics Platform"/>
            <person name="Earl A."/>
            <person name="Ward D."/>
            <person name="Feldgarden M."/>
            <person name="Gevers D."/>
            <person name="Schmidt T.M."/>
            <person name="Dover J."/>
            <person name="Dai D."/>
            <person name="Walker B."/>
            <person name="Young S."/>
            <person name="Zeng Q."/>
            <person name="Gargeya S."/>
            <person name="Fitzgerald M."/>
            <person name="Haas B."/>
            <person name="Abouelleil A."/>
            <person name="Allen A.W."/>
            <person name="Alvarado L."/>
            <person name="Arachchi H.M."/>
            <person name="Berlin A.M."/>
            <person name="Chapman S.B."/>
            <person name="Gainer-Dewar J."/>
            <person name="Goldberg J."/>
            <person name="Griggs A."/>
            <person name="Gujja S."/>
            <person name="Hansen M."/>
            <person name="Howarth C."/>
            <person name="Imamovic A."/>
            <person name="Ireland A."/>
            <person name="Larimer J."/>
            <person name="McCowan C."/>
            <person name="Murphy C."/>
            <person name="Pearson M."/>
            <person name="Poon T.W."/>
            <person name="Priest M."/>
            <person name="Roberts A."/>
            <person name="Saif S."/>
            <person name="Shea T."/>
            <person name="Sisk P."/>
            <person name="Sykes S."/>
            <person name="Wortman J."/>
            <person name="Nusbaum C."/>
            <person name="Birren B."/>
        </authorList>
    </citation>
    <scope>NUCLEOTIDE SEQUENCE [LARGE SCALE GENOMIC DNA]</scope>
    <source>
        <strain evidence="8 9">HGA0223</strain>
    </source>
</reference>
<evidence type="ECO:0000313" key="8">
    <source>
        <dbReference type="EMBL" id="EPD97465.1"/>
    </source>
</evidence>
<dbReference type="InterPro" id="IPR036259">
    <property type="entry name" value="MFS_trans_sf"/>
</dbReference>
<dbReference type="GO" id="GO:0022857">
    <property type="term" value="F:transmembrane transporter activity"/>
    <property type="evidence" value="ECO:0007669"/>
    <property type="project" value="InterPro"/>
</dbReference>
<keyword evidence="5 6" id="KW-0472">Membrane</keyword>
<dbReference type="Proteomes" id="UP000014400">
    <property type="component" value="Unassembled WGS sequence"/>
</dbReference>
<evidence type="ECO:0000259" key="7">
    <source>
        <dbReference type="PROSITE" id="PS50850"/>
    </source>
</evidence>
<evidence type="ECO:0000256" key="1">
    <source>
        <dbReference type="ARBA" id="ARBA00004141"/>
    </source>
</evidence>
<dbReference type="InterPro" id="IPR020846">
    <property type="entry name" value="MFS_dom"/>
</dbReference>
<dbReference type="SUPFAM" id="SSF103473">
    <property type="entry name" value="MFS general substrate transporter"/>
    <property type="match status" value="1"/>
</dbReference>
<feature type="transmembrane region" description="Helical" evidence="6">
    <location>
        <begin position="321"/>
        <end position="342"/>
    </location>
</feature>
<dbReference type="RefSeq" id="WP_016475289.1">
    <property type="nucleotide sequence ID" value="NZ_KE150482.1"/>
</dbReference>
<feature type="transmembrane region" description="Helical" evidence="6">
    <location>
        <begin position="255"/>
        <end position="276"/>
    </location>
</feature>
<dbReference type="AlphaFoldDB" id="S3BDQ8"/>
<feature type="transmembrane region" description="Helical" evidence="6">
    <location>
        <begin position="118"/>
        <end position="142"/>
    </location>
</feature>
<dbReference type="Gene3D" id="1.20.1250.20">
    <property type="entry name" value="MFS general substrate transporter like domains"/>
    <property type="match status" value="2"/>
</dbReference>
<keyword evidence="2" id="KW-0813">Transport</keyword>
<dbReference type="HOGENOM" id="CLU_029352_1_1_4"/>
<keyword evidence="9" id="KW-1185">Reference proteome</keyword>
<gene>
    <name evidence="8" type="ORF">HMPREF1476_02301</name>
</gene>
<feature type="transmembrane region" description="Helical" evidence="6">
    <location>
        <begin position="195"/>
        <end position="214"/>
    </location>
</feature>
<dbReference type="GO" id="GO:0016020">
    <property type="term" value="C:membrane"/>
    <property type="evidence" value="ECO:0007669"/>
    <property type="project" value="UniProtKB-SubCell"/>
</dbReference>
<organism evidence="8 9">
    <name type="scientific">Sutterella wadsworthensis HGA0223</name>
    <dbReference type="NCBI Taxonomy" id="1203554"/>
    <lineage>
        <taxon>Bacteria</taxon>
        <taxon>Pseudomonadati</taxon>
        <taxon>Pseudomonadota</taxon>
        <taxon>Betaproteobacteria</taxon>
        <taxon>Burkholderiales</taxon>
        <taxon>Sutterellaceae</taxon>
        <taxon>Sutterella</taxon>
    </lineage>
</organism>
<evidence type="ECO:0000313" key="9">
    <source>
        <dbReference type="Proteomes" id="UP000014400"/>
    </source>
</evidence>
<evidence type="ECO:0000256" key="5">
    <source>
        <dbReference type="ARBA" id="ARBA00023136"/>
    </source>
</evidence>
<protein>
    <submittedName>
        <fullName evidence="8">AmpG-like permease</fullName>
    </submittedName>
</protein>
<feature type="transmembrane region" description="Helical" evidence="6">
    <location>
        <begin position="21"/>
        <end position="47"/>
    </location>
</feature>
<dbReference type="eggNOG" id="COG2211">
    <property type="taxonomic scope" value="Bacteria"/>
</dbReference>
<feature type="transmembrane region" description="Helical" evidence="6">
    <location>
        <begin position="384"/>
        <end position="405"/>
    </location>
</feature>
<feature type="transmembrane region" description="Helical" evidence="6">
    <location>
        <begin position="411"/>
        <end position="433"/>
    </location>
</feature>
<evidence type="ECO:0000256" key="3">
    <source>
        <dbReference type="ARBA" id="ARBA00022692"/>
    </source>
</evidence>
<feature type="transmembrane region" description="Helical" evidence="6">
    <location>
        <begin position="296"/>
        <end position="314"/>
    </location>
</feature>
<feature type="transmembrane region" description="Helical" evidence="6">
    <location>
        <begin position="53"/>
        <end position="72"/>
    </location>
</feature>
<sequence length="443" mass="47475">MSTESMLRESVGWRVYLESGAIRMAFFGFSSGLPLLLVLGTLGFWLREAGVDLKTIGFMSWIGLIYGLKWSWAPLVDRLPIPILTHWLGQRRSWLLVAQLGVMLGLFATAFADPQINLGILAVSTVGTAFASATQDIALDAYRIESADSRRQAAYAAMYQAGYRMGMIWAGAGALAFAAWAAGDTSGYLHSAWGVSYSVMAMSMSVGIVTTLFAPEPSTTEQRGQTAKKKPFLQRTKAAIVEPFTLFFHRFGWSALLVLVLIATYRISDVVMGIMANPFYQDIGFTKEQVAAVSKVFGVVMTLLGAFIGGAATMRYGVLKMLMLGAVLSAATNVLFSMLAQIGASLTLLIAAVSADNLAGGLASAAFVAYLSGLTTRGCSATQYALFSSLMLLLPKFLAGFSGIVVEFVGYSNFFLITAAIGVPVVGLVMLVMRWVPESADET</sequence>
<comment type="subcellular location">
    <subcellularLocation>
        <location evidence="1">Membrane</location>
        <topology evidence="1">Multi-pass membrane protein</topology>
    </subcellularLocation>
</comment>
<dbReference type="STRING" id="1203554.HMPREF1476_02301"/>
<dbReference type="NCBIfam" id="TIGR00901">
    <property type="entry name" value="2A0125"/>
    <property type="match status" value="1"/>
</dbReference>
<dbReference type="EMBL" id="ATCF01000038">
    <property type="protein sequence ID" value="EPD97465.1"/>
    <property type="molecule type" value="Genomic_DNA"/>
</dbReference>
<feature type="transmembrane region" description="Helical" evidence="6">
    <location>
        <begin position="163"/>
        <end position="183"/>
    </location>
</feature>
<keyword evidence="4 6" id="KW-1133">Transmembrane helix</keyword>
<feature type="domain" description="Major facilitator superfamily (MFS) profile" evidence="7">
    <location>
        <begin position="254"/>
        <end position="443"/>
    </location>
</feature>
<proteinExistence type="predicted"/>
<evidence type="ECO:0000256" key="4">
    <source>
        <dbReference type="ARBA" id="ARBA00022989"/>
    </source>
</evidence>
<keyword evidence="3 6" id="KW-0812">Transmembrane</keyword>
<name>S3BDQ8_9BURK</name>
<feature type="transmembrane region" description="Helical" evidence="6">
    <location>
        <begin position="348"/>
        <end position="372"/>
    </location>
</feature>
<dbReference type="PROSITE" id="PS50850">
    <property type="entry name" value="MFS"/>
    <property type="match status" value="1"/>
</dbReference>
<dbReference type="PATRIC" id="fig|1203554.3.peg.2384"/>